<keyword evidence="2" id="KW-1185">Reference proteome</keyword>
<gene>
    <name evidence="1" type="ORF">L228DRAFT_244718</name>
</gene>
<name>A0A165J6F9_XYLHT</name>
<dbReference type="EMBL" id="KV407455">
    <property type="protein sequence ID" value="KZF25798.1"/>
    <property type="molecule type" value="Genomic_DNA"/>
</dbReference>
<dbReference type="AlphaFoldDB" id="A0A165J6F9"/>
<organism evidence="1 2">
    <name type="scientific">Xylona heveae (strain CBS 132557 / TC161)</name>
    <dbReference type="NCBI Taxonomy" id="1328760"/>
    <lineage>
        <taxon>Eukaryota</taxon>
        <taxon>Fungi</taxon>
        <taxon>Dikarya</taxon>
        <taxon>Ascomycota</taxon>
        <taxon>Pezizomycotina</taxon>
        <taxon>Xylonomycetes</taxon>
        <taxon>Xylonales</taxon>
        <taxon>Xylonaceae</taxon>
        <taxon>Xylona</taxon>
    </lineage>
</organism>
<proteinExistence type="predicted"/>
<protein>
    <submittedName>
        <fullName evidence="1">Uncharacterized protein</fullName>
    </submittedName>
</protein>
<dbReference type="GeneID" id="28897128"/>
<sequence length="92" mass="10434">MTPSTARYQHSLLKKREPSLLAADQHPQPLNCCQSIPSVRLRPRTTRLRTHRRKLIADLIPIVAIPLAPFKWGLACLSDISVVWYSGVPFSF</sequence>
<accession>A0A165J6F9</accession>
<evidence type="ECO:0000313" key="1">
    <source>
        <dbReference type="EMBL" id="KZF25798.1"/>
    </source>
</evidence>
<dbReference type="InParanoid" id="A0A165J6F9"/>
<dbReference type="Proteomes" id="UP000076632">
    <property type="component" value="Unassembled WGS sequence"/>
</dbReference>
<evidence type="ECO:0000313" key="2">
    <source>
        <dbReference type="Proteomes" id="UP000076632"/>
    </source>
</evidence>
<dbReference type="RefSeq" id="XP_018191353.1">
    <property type="nucleotide sequence ID" value="XM_018331991.1"/>
</dbReference>
<reference evidence="1 2" key="1">
    <citation type="journal article" date="2016" name="Fungal Biol.">
        <title>The genome of Xylona heveae provides a window into fungal endophytism.</title>
        <authorList>
            <person name="Gazis R."/>
            <person name="Kuo A."/>
            <person name="Riley R."/>
            <person name="LaButti K."/>
            <person name="Lipzen A."/>
            <person name="Lin J."/>
            <person name="Amirebrahimi M."/>
            <person name="Hesse C.N."/>
            <person name="Spatafora J.W."/>
            <person name="Henrissat B."/>
            <person name="Hainaut M."/>
            <person name="Grigoriev I.V."/>
            <person name="Hibbett D.S."/>
        </authorList>
    </citation>
    <scope>NUCLEOTIDE SEQUENCE [LARGE SCALE GENOMIC DNA]</scope>
    <source>
        <strain evidence="1 2">TC161</strain>
    </source>
</reference>